<dbReference type="GO" id="GO:0016746">
    <property type="term" value="F:acyltransferase activity"/>
    <property type="evidence" value="ECO:0007669"/>
    <property type="project" value="UniProtKB-KW"/>
</dbReference>
<comment type="caution">
    <text evidence="3">The sequence shown here is derived from an EMBL/GenBank/DDBJ whole genome shotgun (WGS) entry which is preliminary data.</text>
</comment>
<keyword evidence="1" id="KW-0472">Membrane</keyword>
<gene>
    <name evidence="3" type="ORF">ACFQZJ_05675</name>
</gene>
<dbReference type="SMART" id="SM00563">
    <property type="entry name" value="PlsC"/>
    <property type="match status" value="1"/>
</dbReference>
<accession>A0ABW3B2R9</accession>
<protein>
    <submittedName>
        <fullName evidence="3">Lysophospholipid acyltransferase family protein</fullName>
        <ecNumber evidence="3">2.3.1.-</ecNumber>
    </submittedName>
</protein>
<keyword evidence="4" id="KW-1185">Reference proteome</keyword>
<evidence type="ECO:0000313" key="4">
    <source>
        <dbReference type="Proteomes" id="UP001597012"/>
    </source>
</evidence>
<dbReference type="Pfam" id="PF01553">
    <property type="entry name" value="Acyltransferase"/>
    <property type="match status" value="1"/>
</dbReference>
<dbReference type="PANTHER" id="PTHR31605">
    <property type="entry name" value="GLYCEROL-3-PHOSPHATE O-ACYLTRANSFERASE 1"/>
    <property type="match status" value="1"/>
</dbReference>
<dbReference type="CDD" id="cd07992">
    <property type="entry name" value="LPLAT_AAK14816-like"/>
    <property type="match status" value="1"/>
</dbReference>
<keyword evidence="3" id="KW-0012">Acyltransferase</keyword>
<feature type="transmembrane region" description="Helical" evidence="1">
    <location>
        <begin position="265"/>
        <end position="285"/>
    </location>
</feature>
<dbReference type="EMBL" id="JBHTHY010000003">
    <property type="protein sequence ID" value="MFD0796939.1"/>
    <property type="molecule type" value="Genomic_DNA"/>
</dbReference>
<dbReference type="RefSeq" id="WP_379932925.1">
    <property type="nucleotide sequence ID" value="NZ_JBHTHY010000003.1"/>
</dbReference>
<feature type="transmembrane region" description="Helical" evidence="1">
    <location>
        <begin position="297"/>
        <end position="318"/>
    </location>
</feature>
<name>A0ABW3B2R9_9FLAO</name>
<evidence type="ECO:0000313" key="3">
    <source>
        <dbReference type="EMBL" id="MFD0796939.1"/>
    </source>
</evidence>
<reference evidence="4" key="1">
    <citation type="journal article" date="2019" name="Int. J. Syst. Evol. Microbiol.">
        <title>The Global Catalogue of Microorganisms (GCM) 10K type strain sequencing project: providing services to taxonomists for standard genome sequencing and annotation.</title>
        <authorList>
            <consortium name="The Broad Institute Genomics Platform"/>
            <consortium name="The Broad Institute Genome Sequencing Center for Infectious Disease"/>
            <person name="Wu L."/>
            <person name="Ma J."/>
        </authorList>
    </citation>
    <scope>NUCLEOTIDE SEQUENCE [LARGE SCALE GENOMIC DNA]</scope>
    <source>
        <strain evidence="4">CCUG 61948</strain>
    </source>
</reference>
<evidence type="ECO:0000256" key="1">
    <source>
        <dbReference type="SAM" id="Phobius"/>
    </source>
</evidence>
<dbReference type="PANTHER" id="PTHR31605:SF0">
    <property type="entry name" value="GLYCEROL-3-PHOSPHATE O-ACYLTRANSFERASE 1"/>
    <property type="match status" value="1"/>
</dbReference>
<dbReference type="EC" id="2.3.1.-" evidence="3"/>
<keyword evidence="3" id="KW-0808">Transferase</keyword>
<feature type="transmembrane region" description="Helical" evidence="1">
    <location>
        <begin position="324"/>
        <end position="342"/>
    </location>
</feature>
<dbReference type="Proteomes" id="UP001597012">
    <property type="component" value="Unassembled WGS sequence"/>
</dbReference>
<dbReference type="InterPro" id="IPR002123">
    <property type="entry name" value="Plipid/glycerol_acylTrfase"/>
</dbReference>
<sequence length="347" mass="40237">MLYRALKNIIHIGLYCYHSRILVYGLENIPKNKPVLFLPNHQNALIDVLLVAVNCNRKPYFLARSDIFGGRVLNVLFEYVRMIPIYRMRDGRNTLSKNDAVFDSCARVLSKGEAIVMFPEGNHNLKRRVRPLSKGFTRVLFRALEQSPELDIQVVPVGLNYTCAENFPSSAAVYYGKPIAIQDLYDKEDLPNSVVNIKEAVAFRLKTLTTHISPEVQYNEIASYLETQKVSFLDPEKTNRLIREGFPLTAPKVEKTRAHTNENNIFKSVFLFLNFPVILFWKLLIRPRVPETEFIGTFRFAWSFVGFMLYFSLLFVLFLFTANLWWALGTVFFLWMFNVGYVKFLSN</sequence>
<proteinExistence type="predicted"/>
<feature type="domain" description="Phospholipid/glycerol acyltransferase" evidence="2">
    <location>
        <begin position="35"/>
        <end position="162"/>
    </location>
</feature>
<dbReference type="SUPFAM" id="SSF69593">
    <property type="entry name" value="Glycerol-3-phosphate (1)-acyltransferase"/>
    <property type="match status" value="1"/>
</dbReference>
<dbReference type="InterPro" id="IPR052744">
    <property type="entry name" value="GPAT/DAPAT"/>
</dbReference>
<evidence type="ECO:0000259" key="2">
    <source>
        <dbReference type="SMART" id="SM00563"/>
    </source>
</evidence>
<keyword evidence="1" id="KW-1133">Transmembrane helix</keyword>
<keyword evidence="1" id="KW-0812">Transmembrane</keyword>
<organism evidence="3 4">
    <name type="scientific">Maribacter chungangensis</name>
    <dbReference type="NCBI Taxonomy" id="1069117"/>
    <lineage>
        <taxon>Bacteria</taxon>
        <taxon>Pseudomonadati</taxon>
        <taxon>Bacteroidota</taxon>
        <taxon>Flavobacteriia</taxon>
        <taxon>Flavobacteriales</taxon>
        <taxon>Flavobacteriaceae</taxon>
        <taxon>Maribacter</taxon>
    </lineage>
</organism>